<comment type="caution">
    <text evidence="1">The sequence shown here is derived from an EMBL/GenBank/DDBJ whole genome shotgun (WGS) entry which is preliminary data.</text>
</comment>
<evidence type="ECO:0000313" key="3">
    <source>
        <dbReference type="Proteomes" id="UP001196413"/>
    </source>
</evidence>
<dbReference type="EMBL" id="JAHQIW010005436">
    <property type="protein sequence ID" value="KAJ1365997.1"/>
    <property type="molecule type" value="Genomic_DNA"/>
</dbReference>
<reference evidence="1" key="1">
    <citation type="submission" date="2021-06" db="EMBL/GenBank/DDBJ databases">
        <title>Parelaphostrongylus tenuis whole genome reference sequence.</title>
        <authorList>
            <person name="Garwood T.J."/>
            <person name="Larsen P.A."/>
            <person name="Fountain-Jones N.M."/>
            <person name="Garbe J.R."/>
            <person name="Macchietto M.G."/>
            <person name="Kania S.A."/>
            <person name="Gerhold R.W."/>
            <person name="Richards J.E."/>
            <person name="Wolf T.M."/>
        </authorList>
    </citation>
    <scope>NUCLEOTIDE SEQUENCE</scope>
    <source>
        <strain evidence="1">MNPRO001-30</strain>
        <tissue evidence="1">Meninges</tissue>
    </source>
</reference>
<dbReference type="EMBL" id="JAHQIW010002484">
    <property type="protein sequence ID" value="KAJ1355480.1"/>
    <property type="molecule type" value="Genomic_DNA"/>
</dbReference>
<dbReference type="AlphaFoldDB" id="A0AAD5QNF5"/>
<accession>A0AAD5QNF5</accession>
<evidence type="ECO:0000313" key="1">
    <source>
        <dbReference type="EMBL" id="KAJ1355480.1"/>
    </source>
</evidence>
<protein>
    <submittedName>
        <fullName evidence="1">Uncharacterized protein</fullName>
    </submittedName>
</protein>
<evidence type="ECO:0000313" key="2">
    <source>
        <dbReference type="EMBL" id="KAJ1365997.1"/>
    </source>
</evidence>
<name>A0AAD5QNF5_PARTN</name>
<sequence length="71" mass="7991">MAYEIFSDGGLTMGRKTNAEVKVAVTNGECVQMPSCCPELLRCFIATRIFDQINPEMRAEMIEVVETFQRA</sequence>
<gene>
    <name evidence="1" type="ORF">KIN20_012916</name>
    <name evidence="2" type="ORF">KIN20_026506</name>
</gene>
<organism evidence="1 3">
    <name type="scientific">Parelaphostrongylus tenuis</name>
    <name type="common">Meningeal worm</name>
    <dbReference type="NCBI Taxonomy" id="148309"/>
    <lineage>
        <taxon>Eukaryota</taxon>
        <taxon>Metazoa</taxon>
        <taxon>Ecdysozoa</taxon>
        <taxon>Nematoda</taxon>
        <taxon>Chromadorea</taxon>
        <taxon>Rhabditida</taxon>
        <taxon>Rhabditina</taxon>
        <taxon>Rhabditomorpha</taxon>
        <taxon>Strongyloidea</taxon>
        <taxon>Metastrongylidae</taxon>
        <taxon>Parelaphostrongylus</taxon>
    </lineage>
</organism>
<proteinExistence type="predicted"/>
<keyword evidence="3" id="KW-1185">Reference proteome</keyword>
<dbReference type="Proteomes" id="UP001196413">
    <property type="component" value="Unassembled WGS sequence"/>
</dbReference>